<dbReference type="Proteomes" id="UP000242444">
    <property type="component" value="Unassembled WGS sequence"/>
</dbReference>
<dbReference type="GO" id="GO:0032259">
    <property type="term" value="P:methylation"/>
    <property type="evidence" value="ECO:0007669"/>
    <property type="project" value="UniProtKB-KW"/>
</dbReference>
<dbReference type="OrthoDB" id="9795085at2"/>
<keyword evidence="3 5" id="KW-0808">Transferase</keyword>
<sequence length="256" mass="27985">MWDPDKYLDFAGQRARPFHDLLARVPAESPRRVVDLGCGPGHLTAGLAARWPGAAVEAFDESPEMVAAAIDAGVDARRCRVQDWTPEPDTDVVISNAVLQWVPEHRALLRHWAGVLPAGAWLAVQMPGNFAAPSHELVGDLARSPEWAVALAGLPLREDRVVDAPADYAELLASAGCAVDAWETTYVQRLTGPDAVLEWISGTALRPIRSALDDAGWQRFREQLAPRLARAYPRRPDGSTWFPFRRVFAVARTAAG</sequence>
<evidence type="ECO:0000256" key="1">
    <source>
        <dbReference type="ARBA" id="ARBA00022490"/>
    </source>
</evidence>
<dbReference type="FunCoup" id="A0A263D786">
    <property type="interactions" value="2"/>
</dbReference>
<evidence type="ECO:0000256" key="4">
    <source>
        <dbReference type="ARBA" id="ARBA00022691"/>
    </source>
</evidence>
<dbReference type="InterPro" id="IPR023149">
    <property type="entry name" value="Trans_acon_MeTrfase_C"/>
</dbReference>
<dbReference type="Gene3D" id="3.40.50.150">
    <property type="entry name" value="Vaccinia Virus protein VP39"/>
    <property type="match status" value="1"/>
</dbReference>
<dbReference type="InterPro" id="IPR023506">
    <property type="entry name" value="Trans-aconitate_MeTrfase"/>
</dbReference>
<dbReference type="AlphaFoldDB" id="A0A263D786"/>
<evidence type="ECO:0000256" key="3">
    <source>
        <dbReference type="ARBA" id="ARBA00022679"/>
    </source>
</evidence>
<dbReference type="PANTHER" id="PTHR43861">
    <property type="entry name" value="TRANS-ACONITATE 2-METHYLTRANSFERASE-RELATED"/>
    <property type="match status" value="1"/>
</dbReference>
<accession>A0A263D786</accession>
<dbReference type="EC" id="2.1.1.144" evidence="5"/>
<dbReference type="EMBL" id="NKYE01000002">
    <property type="protein sequence ID" value="OZM74330.1"/>
    <property type="molecule type" value="Genomic_DNA"/>
</dbReference>
<dbReference type="HAMAP" id="MF_00560">
    <property type="entry name" value="Tran_acon_Me_trans"/>
    <property type="match status" value="1"/>
</dbReference>
<dbReference type="CDD" id="cd02440">
    <property type="entry name" value="AdoMet_MTases"/>
    <property type="match status" value="1"/>
</dbReference>
<dbReference type="Gene3D" id="1.10.150.290">
    <property type="entry name" value="S-adenosyl-L-methionine-dependent methyltransferases"/>
    <property type="match status" value="1"/>
</dbReference>
<dbReference type="SUPFAM" id="SSF53335">
    <property type="entry name" value="S-adenosyl-L-methionine-dependent methyltransferases"/>
    <property type="match status" value="1"/>
</dbReference>
<evidence type="ECO:0000256" key="5">
    <source>
        <dbReference type="HAMAP-Rule" id="MF_00560"/>
    </source>
</evidence>
<dbReference type="GO" id="GO:0030798">
    <property type="term" value="F:trans-aconitate 2-methyltransferase activity"/>
    <property type="evidence" value="ECO:0007669"/>
    <property type="project" value="UniProtKB-UniRule"/>
</dbReference>
<dbReference type="NCBIfam" id="NF010703">
    <property type="entry name" value="PRK14103.1"/>
    <property type="match status" value="1"/>
</dbReference>
<evidence type="ECO:0000256" key="2">
    <source>
        <dbReference type="ARBA" id="ARBA00022603"/>
    </source>
</evidence>
<reference evidence="6 7" key="1">
    <citation type="submission" date="2017-07" db="EMBL/GenBank/DDBJ databases">
        <title>Amycolatopsis antarcticus sp. nov., isolated from the surface of an Antarcticus brown macroalga.</title>
        <authorList>
            <person name="Wang J."/>
            <person name="Leiva S."/>
            <person name="Huang J."/>
            <person name="Huang Y."/>
        </authorList>
    </citation>
    <scope>NUCLEOTIDE SEQUENCE [LARGE SCALE GENOMIC DNA]</scope>
    <source>
        <strain evidence="6 7">AU-G6</strain>
    </source>
</reference>
<keyword evidence="4 5" id="KW-0949">S-adenosyl-L-methionine</keyword>
<gene>
    <name evidence="5" type="primary">tam</name>
    <name evidence="6" type="ORF">CFN78_04110</name>
</gene>
<comment type="caution">
    <text evidence="6">The sequence shown here is derived from an EMBL/GenBank/DDBJ whole genome shotgun (WGS) entry which is preliminary data.</text>
</comment>
<organism evidence="6 7">
    <name type="scientific">Amycolatopsis antarctica</name>
    <dbReference type="NCBI Taxonomy" id="1854586"/>
    <lineage>
        <taxon>Bacteria</taxon>
        <taxon>Bacillati</taxon>
        <taxon>Actinomycetota</taxon>
        <taxon>Actinomycetes</taxon>
        <taxon>Pseudonocardiales</taxon>
        <taxon>Pseudonocardiaceae</taxon>
        <taxon>Amycolatopsis</taxon>
    </lineage>
</organism>
<evidence type="ECO:0000313" key="6">
    <source>
        <dbReference type="EMBL" id="OZM74330.1"/>
    </source>
</evidence>
<dbReference type="RefSeq" id="WP_094861227.1">
    <property type="nucleotide sequence ID" value="NZ_NKYE01000002.1"/>
</dbReference>
<keyword evidence="1 5" id="KW-0963">Cytoplasm</keyword>
<name>A0A263D786_9PSEU</name>
<comment type="similarity">
    <text evidence="5">Belongs to the methyltransferase superfamily. Tam family.</text>
</comment>
<protein>
    <recommendedName>
        <fullName evidence="5">Trans-aconitate 2-methyltransferase</fullName>
        <ecNumber evidence="5">2.1.1.144</ecNumber>
    </recommendedName>
</protein>
<comment type="function">
    <text evidence="5">Catalyzes the S-adenosylmethionine monomethyl esterification of trans-aconitate.</text>
</comment>
<dbReference type="Pfam" id="PF13489">
    <property type="entry name" value="Methyltransf_23"/>
    <property type="match status" value="1"/>
</dbReference>
<dbReference type="GO" id="GO:0005737">
    <property type="term" value="C:cytoplasm"/>
    <property type="evidence" value="ECO:0007669"/>
    <property type="project" value="UniProtKB-SubCell"/>
</dbReference>
<comment type="subcellular location">
    <subcellularLocation>
        <location evidence="5">Cytoplasm</location>
    </subcellularLocation>
</comment>
<dbReference type="InterPro" id="IPR029063">
    <property type="entry name" value="SAM-dependent_MTases_sf"/>
</dbReference>
<evidence type="ECO:0000313" key="7">
    <source>
        <dbReference type="Proteomes" id="UP000242444"/>
    </source>
</evidence>
<dbReference type="InParanoid" id="A0A263D786"/>
<keyword evidence="2 5" id="KW-0489">Methyltransferase</keyword>
<keyword evidence="7" id="KW-1185">Reference proteome</keyword>
<dbReference type="PANTHER" id="PTHR43861:SF1">
    <property type="entry name" value="TRANS-ACONITATE 2-METHYLTRANSFERASE"/>
    <property type="match status" value="1"/>
</dbReference>
<comment type="catalytic activity">
    <reaction evidence="5">
        <text>trans-aconitate + S-adenosyl-L-methionine = (E)-3-(methoxycarbonyl)pent-2-enedioate + S-adenosyl-L-homocysteine</text>
        <dbReference type="Rhea" id="RHEA:14969"/>
        <dbReference type="ChEBI" id="CHEBI:15708"/>
        <dbReference type="ChEBI" id="CHEBI:57470"/>
        <dbReference type="ChEBI" id="CHEBI:57856"/>
        <dbReference type="ChEBI" id="CHEBI:59789"/>
        <dbReference type="EC" id="2.1.1.144"/>
    </reaction>
</comment>
<proteinExistence type="inferred from homology"/>